<reference evidence="3" key="1">
    <citation type="submission" date="2017-05" db="EMBL/GenBank/DDBJ databases">
        <authorList>
            <person name="Sharma S."/>
            <person name="Sidhu C."/>
            <person name="Pinnaka A.K."/>
        </authorList>
    </citation>
    <scope>NUCLEOTIDE SEQUENCE [LARGE SCALE GENOMIC DNA]</scope>
    <source>
        <strain evidence="3">AK93</strain>
    </source>
</reference>
<organism evidence="2 3">
    <name type="scientific">Alkalilimnicola ehrlichii</name>
    <dbReference type="NCBI Taxonomy" id="351052"/>
    <lineage>
        <taxon>Bacteria</taxon>
        <taxon>Pseudomonadati</taxon>
        <taxon>Pseudomonadota</taxon>
        <taxon>Gammaproteobacteria</taxon>
        <taxon>Chromatiales</taxon>
        <taxon>Ectothiorhodospiraceae</taxon>
        <taxon>Alkalilimnicola</taxon>
    </lineage>
</organism>
<evidence type="ECO:0000313" key="2">
    <source>
        <dbReference type="EMBL" id="RFA36463.1"/>
    </source>
</evidence>
<proteinExistence type="predicted"/>
<evidence type="ECO:0000256" key="1">
    <source>
        <dbReference type="SAM" id="Phobius"/>
    </source>
</evidence>
<keyword evidence="1" id="KW-0812">Transmembrane</keyword>
<keyword evidence="3" id="KW-1185">Reference proteome</keyword>
<evidence type="ECO:0000313" key="3">
    <source>
        <dbReference type="Proteomes" id="UP000256763"/>
    </source>
</evidence>
<protein>
    <submittedName>
        <fullName evidence="2">Uncharacterized protein</fullName>
    </submittedName>
</protein>
<comment type="caution">
    <text evidence="2">The sequence shown here is derived from an EMBL/GenBank/DDBJ whole genome shotgun (WGS) entry which is preliminary data.</text>
</comment>
<accession>A0A3E0WWA1</accession>
<name>A0A3E0WWA1_9GAMM</name>
<keyword evidence="1" id="KW-0472">Membrane</keyword>
<dbReference type="RefSeq" id="WP_116301912.1">
    <property type="nucleotide sequence ID" value="NZ_NFZV01000007.1"/>
</dbReference>
<sequence>MAVEEGRRLTQYDDIGHARSVELDRLEAEHRNLQAALRSTPWRQWGLAGSGGMTVLSLGLEVHNLQQLLNDNNAKGDINELIKFVGGLAGLVGGMLDLARLGRDGLYLLGIGSGQAAGGGAVARLVGSRLAGRLNVAASLSSLYTSYTDSVAAASAYDMRLAVLHGVVFVGTLVGLVGLMVGGLVVGPIIAVASLLIVVGAALLMPYFRDSQEEYWLKHGPWGKRGNDNSEVVQAWDQDLNKVLKAWENLMNPVSVAVAAGRHYVTAEVVGISDAKPTLMVRPALSAWRDNMVRRFGAFAQPLEVPQENGDPAAGDARAQALSTILKDADWLPLPDRQGYKLVVPTPDFEPLRRYYRQAIRAFHGAEAYDELPGVDFYVCVKRDGEEVAGAEVTVS</sequence>
<keyword evidence="1" id="KW-1133">Transmembrane helix</keyword>
<feature type="transmembrane region" description="Helical" evidence="1">
    <location>
        <begin position="161"/>
        <end position="183"/>
    </location>
</feature>
<dbReference type="EMBL" id="NFZW01000009">
    <property type="protein sequence ID" value="RFA36463.1"/>
    <property type="molecule type" value="Genomic_DNA"/>
</dbReference>
<gene>
    <name evidence="2" type="ORF">CAL65_10820</name>
</gene>
<dbReference type="Proteomes" id="UP000256763">
    <property type="component" value="Unassembled WGS sequence"/>
</dbReference>
<dbReference type="AlphaFoldDB" id="A0A3E0WWA1"/>
<feature type="transmembrane region" description="Helical" evidence="1">
    <location>
        <begin position="189"/>
        <end position="208"/>
    </location>
</feature>